<feature type="transmembrane region" description="Helical" evidence="1">
    <location>
        <begin position="308"/>
        <end position="330"/>
    </location>
</feature>
<dbReference type="Proteomes" id="UP000317573">
    <property type="component" value="Unassembled WGS sequence"/>
</dbReference>
<dbReference type="SUPFAM" id="SSF103473">
    <property type="entry name" value="MFS general substrate transporter"/>
    <property type="match status" value="1"/>
</dbReference>
<keyword evidence="1" id="KW-0812">Transmembrane</keyword>
<sequence>MSASTTQTMVRAGARWTPALVALVFLVALNLRPALTSVGPLLPQIGTEEGLRGGVLGLLGALPLLTFAVISTVVHRFSRALGPERVVLFALLLLVAGILIRSYTDNVGLWIGTLVIGAAIAIGNVLVPAIVKRDYSSKVSRATSIYSACMATGASVASAIAVPLSGAAGWRGSLAFWAIPALIVALLWIPRARTREQVVEPAASDHHPATSVWKQPVAWLVTAFMGLQSSTFYFMVTWLPTIEISTDISAGQAGVHLFLYQIVGIAAGLAIPRLMRRPNNQIAATVTASVPMLIGVLGMMFIPGLHAVWAVVAGMGTGASLVVALSLIGLRGRTQHETTELSGMAQSVGYLFASAGPIGAGYLAEGTGGWTIPLLLIALLATAQIVVAIPAGRGRAKATVV</sequence>
<organism evidence="2 3">
    <name type="scientific">Rhodococcus rhodochrous J45</name>
    <dbReference type="NCBI Taxonomy" id="935266"/>
    <lineage>
        <taxon>Bacteria</taxon>
        <taxon>Bacillati</taxon>
        <taxon>Actinomycetota</taxon>
        <taxon>Actinomycetes</taxon>
        <taxon>Mycobacteriales</taxon>
        <taxon>Nocardiaceae</taxon>
        <taxon>Rhodococcus</taxon>
    </lineage>
</organism>
<evidence type="ECO:0000256" key="1">
    <source>
        <dbReference type="SAM" id="Phobius"/>
    </source>
</evidence>
<dbReference type="PANTHER" id="PTHR23523:SF2">
    <property type="entry name" value="2-NITROIMIDAZOLE TRANSPORTER"/>
    <property type="match status" value="1"/>
</dbReference>
<feature type="transmembrane region" description="Helical" evidence="1">
    <location>
        <begin position="86"/>
        <end position="103"/>
    </location>
</feature>
<proteinExistence type="predicted"/>
<feature type="transmembrane region" description="Helical" evidence="1">
    <location>
        <begin position="217"/>
        <end position="236"/>
    </location>
</feature>
<dbReference type="AlphaFoldDB" id="A0A562DHA6"/>
<feature type="transmembrane region" description="Helical" evidence="1">
    <location>
        <begin position="370"/>
        <end position="389"/>
    </location>
</feature>
<name>A0A562DHA6_RHORH</name>
<dbReference type="InterPro" id="IPR011701">
    <property type="entry name" value="MFS"/>
</dbReference>
<gene>
    <name evidence="2" type="ORF">L618_006000000080</name>
</gene>
<dbReference type="InterPro" id="IPR036259">
    <property type="entry name" value="MFS_trans_sf"/>
</dbReference>
<keyword evidence="1" id="KW-0472">Membrane</keyword>
<protein>
    <submittedName>
        <fullName evidence="2">CP family cyanate transporter-like MFS transporter</fullName>
    </submittedName>
</protein>
<accession>A0A562DHA6</accession>
<comment type="caution">
    <text evidence="2">The sequence shown here is derived from an EMBL/GenBank/DDBJ whole genome shotgun (WGS) entry which is preliminary data.</text>
</comment>
<feature type="transmembrane region" description="Helical" evidence="1">
    <location>
        <begin position="170"/>
        <end position="189"/>
    </location>
</feature>
<feature type="transmembrane region" description="Helical" evidence="1">
    <location>
        <begin position="52"/>
        <end position="74"/>
    </location>
</feature>
<dbReference type="EMBL" id="VLJT01000062">
    <property type="protein sequence ID" value="TWH08985.1"/>
    <property type="molecule type" value="Genomic_DNA"/>
</dbReference>
<reference evidence="2 3" key="1">
    <citation type="submission" date="2019-07" db="EMBL/GenBank/DDBJ databases">
        <title>Genome sequencing of lignin-degrading bacterial isolates.</title>
        <authorList>
            <person name="Gladden J."/>
        </authorList>
    </citation>
    <scope>NUCLEOTIDE SEQUENCE [LARGE SCALE GENOMIC DNA]</scope>
    <source>
        <strain evidence="2 3">J45</strain>
    </source>
</reference>
<evidence type="ECO:0000313" key="3">
    <source>
        <dbReference type="Proteomes" id="UP000317573"/>
    </source>
</evidence>
<feature type="transmembrane region" description="Helical" evidence="1">
    <location>
        <begin position="143"/>
        <end position="164"/>
    </location>
</feature>
<dbReference type="Pfam" id="PF07690">
    <property type="entry name" value="MFS_1"/>
    <property type="match status" value="1"/>
</dbReference>
<feature type="transmembrane region" description="Helical" evidence="1">
    <location>
        <begin position="248"/>
        <end position="270"/>
    </location>
</feature>
<keyword evidence="1" id="KW-1133">Transmembrane helix</keyword>
<evidence type="ECO:0000313" key="2">
    <source>
        <dbReference type="EMBL" id="TWH08985.1"/>
    </source>
</evidence>
<feature type="transmembrane region" description="Helical" evidence="1">
    <location>
        <begin position="342"/>
        <end position="364"/>
    </location>
</feature>
<dbReference type="Gene3D" id="1.20.1250.20">
    <property type="entry name" value="MFS general substrate transporter like domains"/>
    <property type="match status" value="1"/>
</dbReference>
<dbReference type="RefSeq" id="WP_222430129.1">
    <property type="nucleotide sequence ID" value="NZ_VLJT01000062.1"/>
</dbReference>
<dbReference type="InterPro" id="IPR052524">
    <property type="entry name" value="MFS_Cyanate_Porter"/>
</dbReference>
<feature type="transmembrane region" description="Helical" evidence="1">
    <location>
        <begin position="109"/>
        <end position="131"/>
    </location>
</feature>
<dbReference type="GO" id="GO:0022857">
    <property type="term" value="F:transmembrane transporter activity"/>
    <property type="evidence" value="ECO:0007669"/>
    <property type="project" value="InterPro"/>
</dbReference>
<dbReference type="PANTHER" id="PTHR23523">
    <property type="match status" value="1"/>
</dbReference>
<feature type="transmembrane region" description="Helical" evidence="1">
    <location>
        <begin position="282"/>
        <end position="302"/>
    </location>
</feature>